<dbReference type="Proteomes" id="UP000592294">
    <property type="component" value="Unassembled WGS sequence"/>
</dbReference>
<reference evidence="2 3" key="1">
    <citation type="submission" date="2020-06" db="EMBL/GenBank/DDBJ databases">
        <title>Whole-genome sequence of Allochromatium humboldtianum DSM 21881, type strain.</title>
        <authorList>
            <person name="Kyndt J.A."/>
            <person name="Meyer T.E."/>
        </authorList>
    </citation>
    <scope>NUCLEOTIDE SEQUENCE [LARGE SCALE GENOMIC DNA]</scope>
    <source>
        <strain evidence="2 3">DSM 21881</strain>
    </source>
</reference>
<accession>A0A850RAE5</accession>
<proteinExistence type="predicted"/>
<dbReference type="AlphaFoldDB" id="A0A850RAE5"/>
<keyword evidence="1" id="KW-0472">Membrane</keyword>
<comment type="caution">
    <text evidence="2">The sequence shown here is derived from an EMBL/GenBank/DDBJ whole genome shotgun (WGS) entry which is preliminary data.</text>
</comment>
<organism evidence="2 3">
    <name type="scientific">Allochromatium humboldtianum</name>
    <dbReference type="NCBI Taxonomy" id="504901"/>
    <lineage>
        <taxon>Bacteria</taxon>
        <taxon>Pseudomonadati</taxon>
        <taxon>Pseudomonadota</taxon>
        <taxon>Gammaproteobacteria</taxon>
        <taxon>Chromatiales</taxon>
        <taxon>Chromatiaceae</taxon>
        <taxon>Allochromatium</taxon>
    </lineage>
</organism>
<dbReference type="RefSeq" id="WP_176978408.1">
    <property type="nucleotide sequence ID" value="NZ_JABZEO010000037.1"/>
</dbReference>
<keyword evidence="1" id="KW-1133">Transmembrane helix</keyword>
<name>A0A850RAE5_9GAMM</name>
<evidence type="ECO:0000313" key="3">
    <source>
        <dbReference type="Proteomes" id="UP000592294"/>
    </source>
</evidence>
<evidence type="ECO:0000256" key="1">
    <source>
        <dbReference type="SAM" id="Phobius"/>
    </source>
</evidence>
<feature type="transmembrane region" description="Helical" evidence="1">
    <location>
        <begin position="146"/>
        <end position="165"/>
    </location>
</feature>
<gene>
    <name evidence="2" type="ORF">HW932_21000</name>
</gene>
<evidence type="ECO:0000313" key="2">
    <source>
        <dbReference type="EMBL" id="NVZ11729.1"/>
    </source>
</evidence>
<keyword evidence="3" id="KW-1185">Reference proteome</keyword>
<protein>
    <submittedName>
        <fullName evidence="2">Uncharacterized protein</fullName>
    </submittedName>
</protein>
<keyword evidence="1" id="KW-0812">Transmembrane</keyword>
<dbReference type="EMBL" id="JABZEO010000037">
    <property type="protein sequence ID" value="NVZ11729.1"/>
    <property type="molecule type" value="Genomic_DNA"/>
</dbReference>
<sequence>MSIESSLWDIIPWLTERSSDWKSLFRDIHTHQTTPSVYLTLTWLAILRTGRNSLWTLALLSLPGTLLHELTHFTVGWLLGAKPVSLDLAPRRVGDRWILGSVSFARINILNAAPTAFAPLLMLPIAWWLFQHWLTPVFVAGHYAEWVLAGYLVGCCVFSCLPSWIDIKLGTPSALVWAGLGYGAWHSWMLV</sequence>
<feature type="transmembrane region" description="Helical" evidence="1">
    <location>
        <begin position="109"/>
        <end position="130"/>
    </location>
</feature>